<dbReference type="AlphaFoldDB" id="A0A429G0L3"/>
<dbReference type="InterPro" id="IPR035107">
    <property type="entry name" value="tRNA_thiolation_TtcA_Ctu1"/>
</dbReference>
<evidence type="ECO:0000313" key="5">
    <source>
        <dbReference type="Proteomes" id="UP000278149"/>
    </source>
</evidence>
<comment type="caution">
    <text evidence="4">The sequence shown here is derived from an EMBL/GenBank/DDBJ whole genome shotgun (WGS) entry which is preliminary data.</text>
</comment>
<dbReference type="GO" id="GO:0000049">
    <property type="term" value="F:tRNA binding"/>
    <property type="evidence" value="ECO:0007669"/>
    <property type="project" value="TreeGrafter"/>
</dbReference>
<feature type="binding site" evidence="2">
    <location>
        <position position="6"/>
    </location>
    <ligand>
        <name>Zn(2+)</name>
        <dbReference type="ChEBI" id="CHEBI:29105"/>
        <label>1</label>
    </ligand>
</feature>
<protein>
    <recommendedName>
        <fullName evidence="6">Adenine nucleotide alpha hydrolase family protein</fullName>
    </recommendedName>
</protein>
<dbReference type="OMA" id="KPVRGIC"/>
<feature type="binding site" evidence="2">
    <location>
        <position position="269"/>
    </location>
    <ligand>
        <name>Zn(2+)</name>
        <dbReference type="ChEBI" id="CHEBI:29105"/>
        <label>2</label>
    </ligand>
</feature>
<sequence length="291" mass="33349">MRCAYCNKEAEIYVENLGSWVCEEHFERYFLKRVDRVLRRVRRGSSLLFGISGGKDSIAAIHSTDLLKEKYGFRIGAVMIDTGSDECLRVFNELKDMLGFEGEVLSLRDWGIEIPRDPKLACFVCGVVNRYLLNRYAVERGYDYVATGHNLDDMAYFGLNNLIKHSLDYLLYQYDSVTEPVPELRMAGKVKPLFWLSDSDSLSYVKLKGLPRCSTKCPDGLDKQAIIKPILYEIRKKWPPSLVNFVSSIRELVRMAEHPQRKVNLCERCGYPTSGKICAFCRLKESIGGLR</sequence>
<evidence type="ECO:0000313" key="4">
    <source>
        <dbReference type="EMBL" id="RSN67381.1"/>
    </source>
</evidence>
<dbReference type="GO" id="GO:0016740">
    <property type="term" value="F:transferase activity"/>
    <property type="evidence" value="ECO:0007669"/>
    <property type="project" value="UniProtKB-KW"/>
</dbReference>
<dbReference type="PANTHER" id="PTHR11807">
    <property type="entry name" value="ATPASES OF THE PP SUPERFAMILY-RELATED"/>
    <property type="match status" value="1"/>
</dbReference>
<reference evidence="4 5" key="1">
    <citation type="submission" date="2018-10" db="EMBL/GenBank/DDBJ databases">
        <title>Co-occurring genomic capacity for anaerobic methane metabolism and dissimilatory sulfite reduction discovered in the Korarchaeota.</title>
        <authorList>
            <person name="Mckay L.J."/>
            <person name="Dlakic M."/>
            <person name="Fields M.W."/>
            <person name="Delmont T.O."/>
            <person name="Eren A.M."/>
            <person name="Jay Z.J."/>
            <person name="Klingelsmith K.B."/>
            <person name="Rusch D.B."/>
            <person name="Inskeep W.P."/>
        </authorList>
    </citation>
    <scope>NUCLEOTIDE SEQUENCE [LARGE SCALE GENOMIC DNA]</scope>
    <source>
        <strain evidence="4 5">WS</strain>
    </source>
</reference>
<keyword evidence="3" id="KW-0067">ATP-binding</keyword>
<dbReference type="EMBL" id="RCOR01000044">
    <property type="protein sequence ID" value="RSN67381.1"/>
    <property type="molecule type" value="Genomic_DNA"/>
</dbReference>
<evidence type="ECO:0000256" key="1">
    <source>
        <dbReference type="ARBA" id="ARBA00022679"/>
    </source>
</evidence>
<feature type="binding site" evidence="3">
    <location>
        <begin position="50"/>
        <end position="52"/>
    </location>
    <ligand>
        <name>ATP</name>
        <dbReference type="ChEBI" id="CHEBI:30616"/>
    </ligand>
</feature>
<evidence type="ECO:0008006" key="6">
    <source>
        <dbReference type="Google" id="ProtNLM"/>
    </source>
</evidence>
<keyword evidence="3" id="KW-0547">Nucleotide-binding</keyword>
<dbReference type="GO" id="GO:0046872">
    <property type="term" value="F:metal ion binding"/>
    <property type="evidence" value="ECO:0007669"/>
    <property type="project" value="UniProtKB-KW"/>
</dbReference>
<evidence type="ECO:0000256" key="3">
    <source>
        <dbReference type="PIRSR" id="PIRSR004976-51"/>
    </source>
</evidence>
<feature type="binding site" evidence="2">
    <location>
        <position position="25"/>
    </location>
    <ligand>
        <name>Zn(2+)</name>
        <dbReference type="ChEBI" id="CHEBI:29105"/>
        <label>1</label>
    </ligand>
</feature>
<feature type="binding site" evidence="2">
    <location>
        <position position="22"/>
    </location>
    <ligand>
        <name>Zn(2+)</name>
        <dbReference type="ChEBI" id="CHEBI:29105"/>
        <label>1</label>
    </ligand>
</feature>
<feature type="binding site" evidence="2">
    <location>
        <position position="278"/>
    </location>
    <ligand>
        <name>Zn(2+)</name>
        <dbReference type="ChEBI" id="CHEBI:29105"/>
        <label>2</label>
    </ligand>
</feature>
<dbReference type="GO" id="GO:0005524">
    <property type="term" value="F:ATP binding"/>
    <property type="evidence" value="ECO:0007669"/>
    <property type="project" value="UniProtKB-KW"/>
</dbReference>
<feature type="binding site" evidence="3">
    <location>
        <position position="153"/>
    </location>
    <ligand>
        <name>ATP</name>
        <dbReference type="ChEBI" id="CHEBI:30616"/>
    </ligand>
</feature>
<feature type="binding site" evidence="2">
    <location>
        <position position="266"/>
    </location>
    <ligand>
        <name>Zn(2+)</name>
        <dbReference type="ChEBI" id="CHEBI:29105"/>
        <label>2</label>
    </ligand>
</feature>
<accession>A0A429G0L3</accession>
<dbReference type="Proteomes" id="UP000278149">
    <property type="component" value="Unassembled WGS sequence"/>
</dbReference>
<keyword evidence="2" id="KW-0862">Zinc</keyword>
<dbReference type="GeneID" id="6093499"/>
<evidence type="ECO:0000256" key="2">
    <source>
        <dbReference type="PIRSR" id="PIRSR004976-50"/>
    </source>
</evidence>
<dbReference type="RefSeq" id="WP_012308867.1">
    <property type="nucleotide sequence ID" value="NZ_RCOR01000044.1"/>
</dbReference>
<dbReference type="CDD" id="cd24138">
    <property type="entry name" value="TtcA-like"/>
    <property type="match status" value="1"/>
</dbReference>
<proteinExistence type="predicted"/>
<keyword evidence="2" id="KW-0479">Metal-binding</keyword>
<gene>
    <name evidence="4" type="ORF">D9Q81_08610</name>
</gene>
<organism evidence="4 5">
    <name type="scientific">Candidatus Korarchaeum cryptofilum</name>
    <dbReference type="NCBI Taxonomy" id="498846"/>
    <lineage>
        <taxon>Archaea</taxon>
        <taxon>Thermoproteota</taxon>
        <taxon>Candidatus Korarchaeia</taxon>
        <taxon>Candidatus Korarchaeales</taxon>
        <taxon>Candidatus Korarchaeaceae</taxon>
        <taxon>Candidatus Korarchaeum</taxon>
    </lineage>
</organism>
<dbReference type="GO" id="GO:0002143">
    <property type="term" value="P:tRNA wobble position uridine thiolation"/>
    <property type="evidence" value="ECO:0007669"/>
    <property type="project" value="TreeGrafter"/>
</dbReference>
<dbReference type="SUPFAM" id="SSF52402">
    <property type="entry name" value="Adenine nucleotide alpha hydrolases-like"/>
    <property type="match status" value="1"/>
</dbReference>
<feature type="binding site" evidence="2">
    <location>
        <position position="3"/>
    </location>
    <ligand>
        <name>Zn(2+)</name>
        <dbReference type="ChEBI" id="CHEBI:29105"/>
        <label>1</label>
    </ligand>
</feature>
<feature type="binding site" evidence="3">
    <location>
        <position position="80"/>
    </location>
    <ligand>
        <name>ATP</name>
        <dbReference type="ChEBI" id="CHEBI:30616"/>
    </ligand>
</feature>
<dbReference type="Gene3D" id="3.40.50.620">
    <property type="entry name" value="HUPs"/>
    <property type="match status" value="1"/>
</dbReference>
<dbReference type="PIRSF" id="PIRSF004976">
    <property type="entry name" value="ATPase_YdaO"/>
    <property type="match status" value="1"/>
</dbReference>
<name>A0A429G0L3_9CREN</name>
<dbReference type="PANTHER" id="PTHR11807:SF27">
    <property type="entry name" value="TRNA-5-METHYLURIDINE(54) 2-SULFURTRANSFERASE"/>
    <property type="match status" value="1"/>
</dbReference>
<keyword evidence="1" id="KW-0808">Transferase</keyword>
<feature type="binding site" evidence="2">
    <location>
        <position position="281"/>
    </location>
    <ligand>
        <name>Zn(2+)</name>
        <dbReference type="ChEBI" id="CHEBI:29105"/>
        <label>2</label>
    </ligand>
</feature>
<dbReference type="InterPro" id="IPR014729">
    <property type="entry name" value="Rossmann-like_a/b/a_fold"/>
</dbReference>
<dbReference type="GO" id="GO:0002144">
    <property type="term" value="C:cytosolic tRNA wobble base thiouridylase complex"/>
    <property type="evidence" value="ECO:0007669"/>
    <property type="project" value="TreeGrafter"/>
</dbReference>
<feature type="binding site" evidence="3">
    <location>
        <position position="56"/>
    </location>
    <ligand>
        <name>ATP</name>
        <dbReference type="ChEBI" id="CHEBI:30616"/>
    </ligand>
</feature>
<feature type="binding site" evidence="3">
    <location>
        <position position="148"/>
    </location>
    <ligand>
        <name>ATP</name>
        <dbReference type="ChEBI" id="CHEBI:30616"/>
    </ligand>
</feature>